<dbReference type="Gene3D" id="2.70.160.11">
    <property type="entry name" value="Hnrnp arginine n-methyltransferase1"/>
    <property type="match status" value="1"/>
</dbReference>
<dbReference type="InterPro" id="IPR029063">
    <property type="entry name" value="SAM-dependent_MTases_sf"/>
</dbReference>
<evidence type="ECO:0000256" key="4">
    <source>
        <dbReference type="PROSITE-ProRule" id="PRU01015"/>
    </source>
</evidence>
<evidence type="ECO:0000313" key="7">
    <source>
        <dbReference type="Proteomes" id="UP001190700"/>
    </source>
</evidence>
<keyword evidence="2 4" id="KW-0808">Transferase</keyword>
<evidence type="ECO:0000313" key="6">
    <source>
        <dbReference type="EMBL" id="KAK3237618.1"/>
    </source>
</evidence>
<dbReference type="GO" id="GO:0042054">
    <property type="term" value="F:histone methyltransferase activity"/>
    <property type="evidence" value="ECO:0007669"/>
    <property type="project" value="TreeGrafter"/>
</dbReference>
<organism evidence="6 7">
    <name type="scientific">Cymbomonas tetramitiformis</name>
    <dbReference type="NCBI Taxonomy" id="36881"/>
    <lineage>
        <taxon>Eukaryota</taxon>
        <taxon>Viridiplantae</taxon>
        <taxon>Chlorophyta</taxon>
        <taxon>Pyramimonadophyceae</taxon>
        <taxon>Pyramimonadales</taxon>
        <taxon>Pyramimonadaceae</taxon>
        <taxon>Cymbomonas</taxon>
    </lineage>
</organism>
<keyword evidence="1 4" id="KW-0489">Methyltransferase</keyword>
<dbReference type="GO" id="GO:0032259">
    <property type="term" value="P:methylation"/>
    <property type="evidence" value="ECO:0007669"/>
    <property type="project" value="UniProtKB-KW"/>
</dbReference>
<evidence type="ECO:0000259" key="5">
    <source>
        <dbReference type="Pfam" id="PF22528"/>
    </source>
</evidence>
<dbReference type="SUPFAM" id="SSF53335">
    <property type="entry name" value="S-adenosyl-L-methionine-dependent methyltransferases"/>
    <property type="match status" value="1"/>
</dbReference>
<sequence length="309" mass="33342">AGAKEVTGIDGSVTIADIARTNARINGLLAEAAEDGENRASGCVTILQGKVEETAELPTQVDVIVSEWMGYALLYECMLNTVLYARDKCLRPGGVLLPNTSTIYMAAVDKTGTSTSFWEEVYGFDMSVVGQTLHDRGLKQAIVGEVRGESVVTDSAMIKHFDLMTMSVSDTNFTSSFTLRHKPVDSPDSEAEPVECHALVLWFDSGFTAEACAEHPVMLTTSPHCQPTHWMQTLLHLKAPLYLASHGKSTDAPLAGEVGSKACPAACISGTITYAQGIHLRNLDITVQYHAEGNDGRVSPEQVVNYEMN</sequence>
<dbReference type="AlphaFoldDB" id="A0AAE0BKK1"/>
<dbReference type="Proteomes" id="UP001190700">
    <property type="component" value="Unassembled WGS sequence"/>
</dbReference>
<name>A0AAE0BKK1_9CHLO</name>
<dbReference type="PANTHER" id="PTHR11006">
    <property type="entry name" value="PROTEIN ARGININE N-METHYLTRANSFERASE"/>
    <property type="match status" value="1"/>
</dbReference>
<dbReference type="InterPro" id="IPR025799">
    <property type="entry name" value="Arg_MeTrfase"/>
</dbReference>
<dbReference type="InterPro" id="IPR055135">
    <property type="entry name" value="PRMT_dom"/>
</dbReference>
<dbReference type="EMBL" id="LGRX02034508">
    <property type="protein sequence ID" value="KAK3237618.1"/>
    <property type="molecule type" value="Genomic_DNA"/>
</dbReference>
<feature type="non-terminal residue" evidence="6">
    <location>
        <position position="1"/>
    </location>
</feature>
<gene>
    <name evidence="6" type="ORF">CYMTET_52319</name>
</gene>
<reference evidence="6 7" key="1">
    <citation type="journal article" date="2015" name="Genome Biol. Evol.">
        <title>Comparative Genomics of a Bacterivorous Green Alga Reveals Evolutionary Causalities and Consequences of Phago-Mixotrophic Mode of Nutrition.</title>
        <authorList>
            <person name="Burns J.A."/>
            <person name="Paasch A."/>
            <person name="Narechania A."/>
            <person name="Kim E."/>
        </authorList>
    </citation>
    <scope>NUCLEOTIDE SEQUENCE [LARGE SCALE GENOMIC DNA]</scope>
    <source>
        <strain evidence="6 7">PLY_AMNH</strain>
    </source>
</reference>
<dbReference type="PANTHER" id="PTHR11006:SF89">
    <property type="entry name" value="PROTEIN ARGININE N-METHYLTRANSFERASE 3-RELATED"/>
    <property type="match status" value="1"/>
</dbReference>
<proteinExistence type="predicted"/>
<dbReference type="GO" id="GO:0016274">
    <property type="term" value="F:protein-arginine N-methyltransferase activity"/>
    <property type="evidence" value="ECO:0007669"/>
    <property type="project" value="InterPro"/>
</dbReference>
<protein>
    <recommendedName>
        <fullName evidence="5">Protein arginine N-methyltransferase domain-containing protein</fullName>
    </recommendedName>
</protein>
<keyword evidence="3 4" id="KW-0949">S-adenosyl-L-methionine</keyword>
<comment type="caution">
    <text evidence="6">The sequence shown here is derived from an EMBL/GenBank/DDBJ whole genome shotgun (WGS) entry which is preliminary data.</text>
</comment>
<dbReference type="PROSITE" id="PS51678">
    <property type="entry name" value="SAM_MT_PRMT"/>
    <property type="match status" value="1"/>
</dbReference>
<dbReference type="GO" id="GO:0005634">
    <property type="term" value="C:nucleus"/>
    <property type="evidence" value="ECO:0007669"/>
    <property type="project" value="TreeGrafter"/>
</dbReference>
<dbReference type="Gene3D" id="3.40.50.150">
    <property type="entry name" value="Vaccinia Virus protein VP39"/>
    <property type="match status" value="1"/>
</dbReference>
<accession>A0AAE0BKK1</accession>
<evidence type="ECO:0000256" key="3">
    <source>
        <dbReference type="ARBA" id="ARBA00022691"/>
    </source>
</evidence>
<evidence type="ECO:0000256" key="2">
    <source>
        <dbReference type="ARBA" id="ARBA00022679"/>
    </source>
</evidence>
<keyword evidence="7" id="KW-1185">Reference proteome</keyword>
<dbReference type="Pfam" id="PF22528">
    <property type="entry name" value="PRMT_C"/>
    <property type="match status" value="1"/>
</dbReference>
<feature type="domain" description="Protein arginine N-methyltransferase" evidence="5">
    <location>
        <begin position="100"/>
        <end position="290"/>
    </location>
</feature>
<evidence type="ECO:0000256" key="1">
    <source>
        <dbReference type="ARBA" id="ARBA00022603"/>
    </source>
</evidence>